<protein>
    <recommendedName>
        <fullName evidence="6">C3H1-type domain-containing protein</fullName>
    </recommendedName>
</protein>
<accession>A0A1Y2E406</accession>
<dbReference type="Proteomes" id="UP000193689">
    <property type="component" value="Unassembled WGS sequence"/>
</dbReference>
<evidence type="ECO:0000313" key="8">
    <source>
        <dbReference type="Proteomes" id="UP000193689"/>
    </source>
</evidence>
<dbReference type="GO" id="GO:0008270">
    <property type="term" value="F:zinc ion binding"/>
    <property type="evidence" value="ECO:0007669"/>
    <property type="project" value="UniProtKB-KW"/>
</dbReference>
<dbReference type="EMBL" id="MCFJ01000005">
    <property type="protein sequence ID" value="ORY66290.1"/>
    <property type="molecule type" value="Genomic_DNA"/>
</dbReference>
<dbReference type="STRING" id="1141098.A0A1Y2E406"/>
<evidence type="ECO:0000256" key="3">
    <source>
        <dbReference type="ARBA" id="ARBA00022833"/>
    </source>
</evidence>
<feature type="zinc finger region" description="C3H1-type" evidence="4">
    <location>
        <begin position="258"/>
        <end position="281"/>
    </location>
</feature>
<feature type="zinc finger region" description="C3H1-type" evidence="4">
    <location>
        <begin position="226"/>
        <end position="254"/>
    </location>
</feature>
<feature type="region of interest" description="Disordered" evidence="5">
    <location>
        <begin position="367"/>
        <end position="390"/>
    </location>
</feature>
<evidence type="ECO:0000256" key="2">
    <source>
        <dbReference type="ARBA" id="ARBA00022771"/>
    </source>
</evidence>
<dbReference type="Gene3D" id="4.10.1000.10">
    <property type="entry name" value="Zinc finger, CCCH-type"/>
    <property type="match status" value="2"/>
</dbReference>
<evidence type="ECO:0000256" key="5">
    <source>
        <dbReference type="SAM" id="MobiDB-lite"/>
    </source>
</evidence>
<dbReference type="RefSeq" id="XP_040717254.1">
    <property type="nucleotide sequence ID" value="XM_040859992.1"/>
</dbReference>
<dbReference type="PROSITE" id="PS50103">
    <property type="entry name" value="ZF_C3H1"/>
    <property type="match status" value="4"/>
</dbReference>
<evidence type="ECO:0000259" key="6">
    <source>
        <dbReference type="PROSITE" id="PS50103"/>
    </source>
</evidence>
<keyword evidence="1 4" id="KW-0479">Metal-binding</keyword>
<sequence length="415" mass="45828">MSTQEELDLMNRISSLAGRINRHKAQQNDPSSGFVNHPPPSSNYRGSFRSAPYPRGGYRGSGRGRAPVYRNKTLVLNGQSQTSPTDTSEANSPSWVSKTDRHLQLINSAVFEKESQNRTQAIEQSLRQKRLQKDRTEKTHFANYLRHNANTASSSSSSNTNYEVTVDGIRFQVTKQGSKLIRAPNNPASTTPRVATIGGVKFHRTKNGNLVRHGIARAQRLAGGIKKVDVPCKTFSWTGSCPKGPLCRYTHDPTKVAICRDWLVKDACQNGEACDLAHNAAEERTPLCLHFAKGRCNNASCPYVHAEHLQTDLVCGAFGAYGYCEKGSQCPDRHVFECPDFSNTGVCTTKGCKLLHRERASVLRKAADHAMDDVSSDDDDTGGSEDIDSDEVEEFIGTDDVEDMDFSTQMDYIGF</sequence>
<feature type="domain" description="C3H1-type" evidence="6">
    <location>
        <begin position="314"/>
        <end position="337"/>
    </location>
</feature>
<feature type="domain" description="C3H1-type" evidence="6">
    <location>
        <begin position="282"/>
        <end position="308"/>
    </location>
</feature>
<feature type="region of interest" description="Disordered" evidence="5">
    <location>
        <begin position="23"/>
        <end position="98"/>
    </location>
</feature>
<evidence type="ECO:0000313" key="7">
    <source>
        <dbReference type="EMBL" id="ORY66290.1"/>
    </source>
</evidence>
<dbReference type="Gene3D" id="6.10.250.3220">
    <property type="match status" value="1"/>
</dbReference>
<reference evidence="7 8" key="1">
    <citation type="submission" date="2016-07" db="EMBL/GenBank/DDBJ databases">
        <title>Pervasive Adenine N6-methylation of Active Genes in Fungi.</title>
        <authorList>
            <consortium name="DOE Joint Genome Institute"/>
            <person name="Mondo S.J."/>
            <person name="Dannebaum R.O."/>
            <person name="Kuo R.C."/>
            <person name="Labutti K."/>
            <person name="Haridas S."/>
            <person name="Kuo A."/>
            <person name="Salamov A."/>
            <person name="Ahrendt S.R."/>
            <person name="Lipzen A."/>
            <person name="Sullivan W."/>
            <person name="Andreopoulos W.B."/>
            <person name="Clum A."/>
            <person name="Lindquist E."/>
            <person name="Daum C."/>
            <person name="Ramamoorthy G.K."/>
            <person name="Gryganskyi A."/>
            <person name="Culley D."/>
            <person name="Magnuson J.K."/>
            <person name="James T.Y."/>
            <person name="O'Malley M.A."/>
            <person name="Stajich J.E."/>
            <person name="Spatafora J.W."/>
            <person name="Visel A."/>
            <person name="Grigoriev I.V."/>
        </authorList>
    </citation>
    <scope>NUCLEOTIDE SEQUENCE [LARGE SCALE GENOMIC DNA]</scope>
    <source>
        <strain evidence="7 8">CBS 129021</strain>
    </source>
</reference>
<name>A0A1Y2E406_9PEZI</name>
<dbReference type="GeneID" id="63776204"/>
<evidence type="ECO:0000256" key="4">
    <source>
        <dbReference type="PROSITE-ProRule" id="PRU00723"/>
    </source>
</evidence>
<comment type="caution">
    <text evidence="7">The sequence shown here is derived from an EMBL/GenBank/DDBJ whole genome shotgun (WGS) entry which is preliminary data.</text>
</comment>
<dbReference type="InParanoid" id="A0A1Y2E406"/>
<feature type="domain" description="C3H1-type" evidence="6">
    <location>
        <begin position="226"/>
        <end position="254"/>
    </location>
</feature>
<dbReference type="SMART" id="SM00356">
    <property type="entry name" value="ZnF_C3H1"/>
    <property type="match status" value="4"/>
</dbReference>
<feature type="domain" description="C3H1-type" evidence="6">
    <location>
        <begin position="258"/>
        <end position="281"/>
    </location>
</feature>
<dbReference type="SUPFAM" id="SSF90229">
    <property type="entry name" value="CCCH zinc finger"/>
    <property type="match status" value="1"/>
</dbReference>
<feature type="zinc finger region" description="C3H1-type" evidence="4">
    <location>
        <begin position="314"/>
        <end position="337"/>
    </location>
</feature>
<dbReference type="PANTHER" id="PTHR46156:SF1">
    <property type="entry name" value="ZINC FINGER CCCH DOMAIN-CONTAINING PROTEIN 3"/>
    <property type="match status" value="1"/>
</dbReference>
<feature type="zinc finger region" description="C3H1-type" evidence="4">
    <location>
        <begin position="282"/>
        <end position="308"/>
    </location>
</feature>
<feature type="compositionally biased region" description="Acidic residues" evidence="5">
    <location>
        <begin position="374"/>
        <end position="390"/>
    </location>
</feature>
<evidence type="ECO:0000256" key="1">
    <source>
        <dbReference type="ARBA" id="ARBA00022723"/>
    </source>
</evidence>
<dbReference type="AlphaFoldDB" id="A0A1Y2E406"/>
<dbReference type="GO" id="GO:0005634">
    <property type="term" value="C:nucleus"/>
    <property type="evidence" value="ECO:0007669"/>
    <property type="project" value="TreeGrafter"/>
</dbReference>
<keyword evidence="2 4" id="KW-0863">Zinc-finger</keyword>
<dbReference type="InterPro" id="IPR000571">
    <property type="entry name" value="Znf_CCCH"/>
</dbReference>
<organism evidence="7 8">
    <name type="scientific">Pseudomassariella vexata</name>
    <dbReference type="NCBI Taxonomy" id="1141098"/>
    <lineage>
        <taxon>Eukaryota</taxon>
        <taxon>Fungi</taxon>
        <taxon>Dikarya</taxon>
        <taxon>Ascomycota</taxon>
        <taxon>Pezizomycotina</taxon>
        <taxon>Sordariomycetes</taxon>
        <taxon>Xylariomycetidae</taxon>
        <taxon>Amphisphaeriales</taxon>
        <taxon>Pseudomassariaceae</taxon>
        <taxon>Pseudomassariella</taxon>
    </lineage>
</organism>
<dbReference type="Pfam" id="PF00642">
    <property type="entry name" value="zf-CCCH"/>
    <property type="match status" value="1"/>
</dbReference>
<dbReference type="PANTHER" id="PTHR46156">
    <property type="entry name" value="CCCH ZINGC FINGER"/>
    <property type="match status" value="1"/>
</dbReference>
<gene>
    <name evidence="7" type="ORF">BCR38DRAFT_429802</name>
</gene>
<feature type="compositionally biased region" description="Polar residues" evidence="5">
    <location>
        <begin position="74"/>
        <end position="97"/>
    </location>
</feature>
<dbReference type="InterPro" id="IPR036855">
    <property type="entry name" value="Znf_CCCH_sf"/>
</dbReference>
<keyword evidence="8" id="KW-1185">Reference proteome</keyword>
<keyword evidence="3 4" id="KW-0862">Zinc</keyword>
<dbReference type="OrthoDB" id="410307at2759"/>
<proteinExistence type="predicted"/>